<accession>A0A0L0V4I2</accession>
<organism evidence="3 4">
    <name type="scientific">Puccinia striiformis f. sp. tritici PST-78</name>
    <dbReference type="NCBI Taxonomy" id="1165861"/>
    <lineage>
        <taxon>Eukaryota</taxon>
        <taxon>Fungi</taxon>
        <taxon>Dikarya</taxon>
        <taxon>Basidiomycota</taxon>
        <taxon>Pucciniomycotina</taxon>
        <taxon>Pucciniomycetes</taxon>
        <taxon>Pucciniales</taxon>
        <taxon>Pucciniaceae</taxon>
        <taxon>Puccinia</taxon>
    </lineage>
</organism>
<reference evidence="4" key="1">
    <citation type="submission" date="2014-03" db="EMBL/GenBank/DDBJ databases">
        <title>The Genome Sequence of Puccinia striiformis f. sp. tritici PST-78.</title>
        <authorList>
            <consortium name="The Broad Institute Genome Sequencing Platform"/>
            <person name="Cuomo C."/>
            <person name="Hulbert S."/>
            <person name="Chen X."/>
            <person name="Walker B."/>
            <person name="Young S.K."/>
            <person name="Zeng Q."/>
            <person name="Gargeya S."/>
            <person name="Fitzgerald M."/>
            <person name="Haas B."/>
            <person name="Abouelleil A."/>
            <person name="Alvarado L."/>
            <person name="Arachchi H.M."/>
            <person name="Berlin A.M."/>
            <person name="Chapman S.B."/>
            <person name="Goldberg J."/>
            <person name="Griggs A."/>
            <person name="Gujja S."/>
            <person name="Hansen M."/>
            <person name="Howarth C."/>
            <person name="Imamovic A."/>
            <person name="Larimer J."/>
            <person name="McCowan C."/>
            <person name="Montmayeur A."/>
            <person name="Murphy C."/>
            <person name="Neiman D."/>
            <person name="Pearson M."/>
            <person name="Priest M."/>
            <person name="Roberts A."/>
            <person name="Saif S."/>
            <person name="Shea T."/>
            <person name="Sisk P."/>
            <person name="Sykes S."/>
            <person name="Wortman J."/>
            <person name="Nusbaum C."/>
            <person name="Birren B."/>
        </authorList>
    </citation>
    <scope>NUCLEOTIDE SEQUENCE [LARGE SCALE GENOMIC DNA]</scope>
    <source>
        <strain evidence="4">race PST-78</strain>
    </source>
</reference>
<evidence type="ECO:0000313" key="4">
    <source>
        <dbReference type="Proteomes" id="UP000054564"/>
    </source>
</evidence>
<evidence type="ECO:0000256" key="1">
    <source>
        <dbReference type="SAM" id="MobiDB-lite"/>
    </source>
</evidence>
<dbReference type="EMBL" id="AJIL01000123">
    <property type="protein sequence ID" value="KNE94086.1"/>
    <property type="molecule type" value="Genomic_DNA"/>
</dbReference>
<dbReference type="OrthoDB" id="10312436at2759"/>
<protein>
    <recommendedName>
        <fullName evidence="5">Ras-GEF domain-containing protein</fullName>
    </recommendedName>
</protein>
<evidence type="ECO:0000256" key="2">
    <source>
        <dbReference type="SAM" id="SignalP"/>
    </source>
</evidence>
<gene>
    <name evidence="3" type="ORF">PSTG_12516</name>
</gene>
<feature type="signal peptide" evidence="2">
    <location>
        <begin position="1"/>
        <end position="20"/>
    </location>
</feature>
<feature type="chain" id="PRO_5005549454" description="Ras-GEF domain-containing protein" evidence="2">
    <location>
        <begin position="21"/>
        <end position="720"/>
    </location>
</feature>
<keyword evidence="4" id="KW-1185">Reference proteome</keyword>
<comment type="caution">
    <text evidence="3">The sequence shown here is derived from an EMBL/GenBank/DDBJ whole genome shotgun (WGS) entry which is preliminary data.</text>
</comment>
<evidence type="ECO:0000313" key="3">
    <source>
        <dbReference type="EMBL" id="KNE94086.1"/>
    </source>
</evidence>
<proteinExistence type="predicted"/>
<name>A0A0L0V4I2_9BASI</name>
<sequence>MISRRSQTLMCLTILQVCQALDDFSPESLHEFFHGGNECLSLDHILYPPTPPSDIHGSTFPISPESFKLKPDPSEAREETAGNAAPAGWSPQKYSLPVKTEPKSRVVDYIPQDLQVSDPGSTRDSREKRKSAQLSESPSLVPLRHQLHGYQSGAVVEASLMGPPAHSALYQDYDRNIQTQQQTQAPLADLSADWLSFEQDDLMERKKARDSLHTIDQVPQELVHHAQSPPKLPVRRTIWFSKPPTLLPSPIQSPYRVTGVTNPFTARTLPHSDYHQGQEHVSEFDQATQQRSPDHSLAHHIAIQGDIEMQEKARPQSPVISETSVGHSVIAQQPVLIDPSQFMKEAKSLRKFLSFGMNFDRATLTNGFENSAPECKQKLKEIFRLFSETPEGMIVIPESRFSSFYTLFSNLTKEKASLMREKRGLFLKIVRPWYSYWETQTGVTLRHLPARFQYATIRKTFPMFLFYVSMISKIVPRQDLEGNNNLASELKSACGTFLRLGSSVIRSKERIPYDRNDDVLTKIRKRVQNQLRNSGDGVLNSALWSFLEFWMYIKRPSFIENTLGEHQKFNVVAKSFFNRILLRDPVEKNLVAQEVLLTSRHLQSAWFNCRGASLLGDPLDTNLLAQGGFLSGDLMRNDRVIEEEHISSAIGGGKSRRGGDLLGGSTSECGESEGHSTALIMAIDADDAPNNLAGENLQITKIGSVGTWRRQQYPAGLGRV</sequence>
<dbReference type="AlphaFoldDB" id="A0A0L0V4I2"/>
<feature type="compositionally biased region" description="Basic and acidic residues" evidence="1">
    <location>
        <begin position="67"/>
        <end position="80"/>
    </location>
</feature>
<keyword evidence="2" id="KW-0732">Signal</keyword>
<evidence type="ECO:0008006" key="5">
    <source>
        <dbReference type="Google" id="ProtNLM"/>
    </source>
</evidence>
<dbReference type="Proteomes" id="UP000054564">
    <property type="component" value="Unassembled WGS sequence"/>
</dbReference>
<feature type="region of interest" description="Disordered" evidence="1">
    <location>
        <begin position="53"/>
        <end position="141"/>
    </location>
</feature>